<protein>
    <submittedName>
        <fullName evidence="2">GNAT family N-acetyltransferase</fullName>
    </submittedName>
</protein>
<dbReference type="PROSITE" id="PS51186">
    <property type="entry name" value="GNAT"/>
    <property type="match status" value="1"/>
</dbReference>
<organism evidence="2 3">
    <name type="scientific">Massilia atriviolacea</name>
    <dbReference type="NCBI Taxonomy" id="2495579"/>
    <lineage>
        <taxon>Bacteria</taxon>
        <taxon>Pseudomonadati</taxon>
        <taxon>Pseudomonadota</taxon>
        <taxon>Betaproteobacteria</taxon>
        <taxon>Burkholderiales</taxon>
        <taxon>Oxalobacteraceae</taxon>
        <taxon>Telluria group</taxon>
        <taxon>Massilia</taxon>
    </lineage>
</organism>
<feature type="domain" description="N-acetyltransferase" evidence="1">
    <location>
        <begin position="101"/>
        <end position="245"/>
    </location>
</feature>
<accession>A0A430HPT1</accession>
<evidence type="ECO:0000313" key="3">
    <source>
        <dbReference type="Proteomes" id="UP000278085"/>
    </source>
</evidence>
<dbReference type="InterPro" id="IPR016181">
    <property type="entry name" value="Acyl_CoA_acyltransferase"/>
</dbReference>
<dbReference type="InterPro" id="IPR000182">
    <property type="entry name" value="GNAT_dom"/>
</dbReference>
<dbReference type="GO" id="GO:0016747">
    <property type="term" value="F:acyltransferase activity, transferring groups other than amino-acyl groups"/>
    <property type="evidence" value="ECO:0007669"/>
    <property type="project" value="InterPro"/>
</dbReference>
<evidence type="ECO:0000259" key="1">
    <source>
        <dbReference type="PROSITE" id="PS51186"/>
    </source>
</evidence>
<dbReference type="AlphaFoldDB" id="A0A430HPT1"/>
<dbReference type="OrthoDB" id="8754714at2"/>
<sequence length="249" mass="27711">MPTASGAGTSGTRRADTMRRTATAMRASMPCSRHDCTVPTPMNAELHARLQPETHHFVPGPRIADAQRERMAALLFATSYLEYCSFGNRLRLPLVALQRRQNIDPYIAHSYGLFDAAGRFSGFYTAATIAEFGKVDAVSYYRDEMRAMDAAYDAFIALHARADDLFVSSLALEERDRGRGLLNVLLAHIEALARSKGSPRIVLTVWENSAAMGIYLHKGFRSRAVFDYAAELFFDRLHFMELLPPGGSQ</sequence>
<dbReference type="Proteomes" id="UP000278085">
    <property type="component" value="Unassembled WGS sequence"/>
</dbReference>
<dbReference type="EMBL" id="RXLQ01000004">
    <property type="protein sequence ID" value="RSZ59522.1"/>
    <property type="molecule type" value="Genomic_DNA"/>
</dbReference>
<name>A0A430HPT1_9BURK</name>
<reference evidence="2 3" key="1">
    <citation type="submission" date="2018-12" db="EMBL/GenBank/DDBJ databases">
        <authorList>
            <person name="Yang E."/>
        </authorList>
    </citation>
    <scope>NUCLEOTIDE SEQUENCE [LARGE SCALE GENOMIC DNA]</scope>
    <source>
        <strain evidence="2 3">SOD</strain>
    </source>
</reference>
<keyword evidence="2" id="KW-0808">Transferase</keyword>
<keyword evidence="3" id="KW-1185">Reference proteome</keyword>
<dbReference type="SUPFAM" id="SSF55729">
    <property type="entry name" value="Acyl-CoA N-acyltransferases (Nat)"/>
    <property type="match status" value="1"/>
</dbReference>
<gene>
    <name evidence="2" type="ORF">EJB06_10245</name>
</gene>
<dbReference type="Gene3D" id="3.40.630.30">
    <property type="match status" value="1"/>
</dbReference>
<comment type="caution">
    <text evidence="2">The sequence shown here is derived from an EMBL/GenBank/DDBJ whole genome shotgun (WGS) entry which is preliminary data.</text>
</comment>
<evidence type="ECO:0000313" key="2">
    <source>
        <dbReference type="EMBL" id="RSZ59522.1"/>
    </source>
</evidence>
<proteinExistence type="predicted"/>